<reference evidence="1" key="1">
    <citation type="submission" date="2020-06" db="EMBL/GenBank/DDBJ databases">
        <title>Insight into the genomes of haloalkaliphilic bacilli from Kenyan soda lakes.</title>
        <authorList>
            <person name="Mwirichia R."/>
            <person name="Villamizar G.C."/>
            <person name="Poehlein A."/>
            <person name="Mugweru J."/>
            <person name="Kipnyargis A."/>
            <person name="Kiplimo D."/>
            <person name="Orwa P."/>
            <person name="Daniel R."/>
        </authorList>
    </citation>
    <scope>NUCLEOTIDE SEQUENCE</scope>
    <source>
        <strain evidence="1">B1096_S55</strain>
    </source>
</reference>
<accession>A0A9Q4B582</accession>
<evidence type="ECO:0000313" key="2">
    <source>
        <dbReference type="Proteomes" id="UP001057753"/>
    </source>
</evidence>
<dbReference type="EMBL" id="JABXYM010000002">
    <property type="protein sequence ID" value="MCR6098511.1"/>
    <property type="molecule type" value="Genomic_DNA"/>
</dbReference>
<comment type="caution">
    <text evidence="1">The sequence shown here is derived from an EMBL/GenBank/DDBJ whole genome shotgun (WGS) entry which is preliminary data.</text>
</comment>
<proteinExistence type="predicted"/>
<gene>
    <name evidence="1" type="ORF">HXA33_18560</name>
</gene>
<dbReference type="AlphaFoldDB" id="A0A9Q4B582"/>
<name>A0A9Q4B582_SALAG</name>
<keyword evidence="2" id="KW-1185">Reference proteome</keyword>
<organism evidence="1 2">
    <name type="scientific">Salipaludibacillus agaradhaerens</name>
    <name type="common">Bacillus agaradhaerens</name>
    <dbReference type="NCBI Taxonomy" id="76935"/>
    <lineage>
        <taxon>Bacteria</taxon>
        <taxon>Bacillati</taxon>
        <taxon>Bacillota</taxon>
        <taxon>Bacilli</taxon>
        <taxon>Bacillales</taxon>
        <taxon>Bacillaceae</taxon>
    </lineage>
</organism>
<protein>
    <submittedName>
        <fullName evidence="1">Uncharacterized protein</fullName>
    </submittedName>
</protein>
<sequence>MVPQPKCKSCLQSVKLTKVELAQMMQKQTEEIRDLLVPIEVYFKRLAACELCEDLQYETTCRYNGMLVQYMARLKNKQCPRPGGGKWFE</sequence>
<evidence type="ECO:0000313" key="1">
    <source>
        <dbReference type="EMBL" id="MCR6098511.1"/>
    </source>
</evidence>
<dbReference type="Proteomes" id="UP001057753">
    <property type="component" value="Unassembled WGS sequence"/>
</dbReference>